<protein>
    <submittedName>
        <fullName evidence="1">Uncharacterized protein</fullName>
    </submittedName>
</protein>
<sequence length="70" mass="8205">MKNDWQKAAAHTENFMQTIKHAPFSEHIKERMIAALKCNIELLEENEKLRREIEYGPCVPIGKLLKGRKK</sequence>
<reference evidence="1" key="1">
    <citation type="submission" date="2020-05" db="EMBL/GenBank/DDBJ databases">
        <authorList>
            <person name="Chiriac C."/>
            <person name="Salcher M."/>
            <person name="Ghai R."/>
            <person name="Kavagutti S V."/>
        </authorList>
    </citation>
    <scope>NUCLEOTIDE SEQUENCE</scope>
</reference>
<organism evidence="1">
    <name type="scientific">uncultured Caudovirales phage</name>
    <dbReference type="NCBI Taxonomy" id="2100421"/>
    <lineage>
        <taxon>Viruses</taxon>
        <taxon>Duplodnaviria</taxon>
        <taxon>Heunggongvirae</taxon>
        <taxon>Uroviricota</taxon>
        <taxon>Caudoviricetes</taxon>
        <taxon>Peduoviridae</taxon>
        <taxon>Maltschvirus</taxon>
        <taxon>Maltschvirus maltsch</taxon>
    </lineage>
</organism>
<evidence type="ECO:0000313" key="1">
    <source>
        <dbReference type="EMBL" id="CAB5224883.1"/>
    </source>
</evidence>
<accession>A0A6J7X5D2</accession>
<proteinExistence type="predicted"/>
<name>A0A6J7X5D2_9CAUD</name>
<gene>
    <name evidence="1" type="ORF">UFOVP742_27</name>
</gene>
<dbReference type="EMBL" id="LR798339">
    <property type="protein sequence ID" value="CAB5224883.1"/>
    <property type="molecule type" value="Genomic_DNA"/>
</dbReference>